<accession>A0AAZ1XZR0</accession>
<dbReference type="PANTHER" id="PTHR33444:SF2">
    <property type="entry name" value="MARVEL DOMAIN-CONTAINING PROTEIN"/>
    <property type="match status" value="1"/>
</dbReference>
<name>A0AAZ1XZR0_OREAU</name>
<feature type="transmembrane region" description="Helical" evidence="1">
    <location>
        <begin position="12"/>
        <end position="37"/>
    </location>
</feature>
<keyword evidence="1" id="KW-0472">Membrane</keyword>
<evidence type="ECO:0000256" key="1">
    <source>
        <dbReference type="SAM" id="Phobius"/>
    </source>
</evidence>
<protein>
    <submittedName>
        <fullName evidence="2">Uncharacterized protein</fullName>
    </submittedName>
</protein>
<feature type="transmembrane region" description="Helical" evidence="1">
    <location>
        <begin position="49"/>
        <end position="66"/>
    </location>
</feature>
<reference evidence="2" key="2">
    <citation type="submission" date="2025-08" db="UniProtKB">
        <authorList>
            <consortium name="Ensembl"/>
        </authorList>
    </citation>
    <scope>IDENTIFICATION</scope>
</reference>
<dbReference type="RefSeq" id="XP_039461119.1">
    <property type="nucleotide sequence ID" value="XM_039605185.1"/>
</dbReference>
<dbReference type="AlphaFoldDB" id="A0AAZ1XZR0"/>
<keyword evidence="1" id="KW-0812">Transmembrane</keyword>
<evidence type="ECO:0000313" key="3">
    <source>
        <dbReference type="Proteomes" id="UP000472276"/>
    </source>
</evidence>
<feature type="transmembrane region" description="Helical" evidence="1">
    <location>
        <begin position="125"/>
        <end position="154"/>
    </location>
</feature>
<keyword evidence="1" id="KW-1133">Transmembrane helix</keyword>
<reference evidence="3" key="1">
    <citation type="submission" date="2020-03" db="EMBL/GenBank/DDBJ databases">
        <title>Evolution of repeat sequences and sex chromosomes of tilapia species revealed by chromosome-level genomes.</title>
        <authorList>
            <person name="Xu L."/>
            <person name="Tao W."/>
            <person name="Wang D."/>
            <person name="Zhou Q."/>
        </authorList>
    </citation>
    <scope>NUCLEOTIDE SEQUENCE [LARGE SCALE GENOMIC DNA]</scope>
    <source>
        <strain evidence="3">Israel</strain>
    </source>
</reference>
<dbReference type="GeneID" id="116319988"/>
<feature type="transmembrane region" description="Helical" evidence="1">
    <location>
        <begin position="78"/>
        <end position="105"/>
    </location>
</feature>
<dbReference type="InterPro" id="IPR040350">
    <property type="entry name" value="TMEM272"/>
</dbReference>
<keyword evidence="3" id="KW-1185">Reference proteome</keyword>
<proteinExistence type="predicted"/>
<reference evidence="2" key="3">
    <citation type="submission" date="2025-09" db="UniProtKB">
        <authorList>
            <consortium name="Ensembl"/>
        </authorList>
    </citation>
    <scope>IDENTIFICATION</scope>
</reference>
<dbReference type="PANTHER" id="PTHR33444">
    <property type="entry name" value="SI:DKEY-19B23.12-RELATED"/>
    <property type="match status" value="1"/>
</dbReference>
<organism evidence="2 3">
    <name type="scientific">Oreochromis aureus</name>
    <name type="common">Israeli tilapia</name>
    <name type="synonym">Chromis aureus</name>
    <dbReference type="NCBI Taxonomy" id="47969"/>
    <lineage>
        <taxon>Eukaryota</taxon>
        <taxon>Metazoa</taxon>
        <taxon>Chordata</taxon>
        <taxon>Craniata</taxon>
        <taxon>Vertebrata</taxon>
        <taxon>Euteleostomi</taxon>
        <taxon>Actinopterygii</taxon>
        <taxon>Neopterygii</taxon>
        <taxon>Teleostei</taxon>
        <taxon>Neoteleostei</taxon>
        <taxon>Acanthomorphata</taxon>
        <taxon>Ovalentaria</taxon>
        <taxon>Cichlomorphae</taxon>
        <taxon>Cichliformes</taxon>
        <taxon>Cichlidae</taxon>
        <taxon>African cichlids</taxon>
        <taxon>Pseudocrenilabrinae</taxon>
        <taxon>Oreochromini</taxon>
        <taxon>Oreochromis</taxon>
    </lineage>
</organism>
<dbReference type="Proteomes" id="UP000472276">
    <property type="component" value="Unassembled WGS sequence"/>
</dbReference>
<gene>
    <name evidence="2" type="primary">LOC116319988</name>
</gene>
<sequence length="182" mass="19925">METRMDLKPQTASQVAGIVVVNIIWWMVMIAAIGLGATHLTSCTIQPHIPIYLIVLGANSILSLTLTYTSSAFDDGAIYVLSTACMTVLHIFSFGWFIAGTSWIYSVYPPNYLPGNAPYCHKVTYQFAFVVTTLVWVALGLIFFCGCCFGMLICCRTVCARRHLIPNRGSFYGAISESAGDV</sequence>
<dbReference type="Ensembl" id="ENSOABT00000073942.1">
    <property type="protein sequence ID" value="ENSOABP00000073027.1"/>
    <property type="gene ID" value="ENSOABG00000008859.2"/>
</dbReference>
<evidence type="ECO:0000313" key="2">
    <source>
        <dbReference type="Ensembl" id="ENSOABP00000073027.1"/>
    </source>
</evidence>